<organism evidence="1 2">
    <name type="scientific">Dermacentor silvarum</name>
    <name type="common">Tick</name>
    <dbReference type="NCBI Taxonomy" id="543639"/>
    <lineage>
        <taxon>Eukaryota</taxon>
        <taxon>Metazoa</taxon>
        <taxon>Ecdysozoa</taxon>
        <taxon>Arthropoda</taxon>
        <taxon>Chelicerata</taxon>
        <taxon>Arachnida</taxon>
        <taxon>Acari</taxon>
        <taxon>Parasitiformes</taxon>
        <taxon>Ixodida</taxon>
        <taxon>Ixodoidea</taxon>
        <taxon>Ixodidae</taxon>
        <taxon>Rhipicephalinae</taxon>
        <taxon>Dermacentor</taxon>
    </lineage>
</organism>
<reference evidence="1" key="1">
    <citation type="submission" date="2020-05" db="EMBL/GenBank/DDBJ databases">
        <title>Large-scale comparative analyses of tick genomes elucidate their genetic diversity and vector capacities.</title>
        <authorList>
            <person name="Jia N."/>
            <person name="Wang J."/>
            <person name="Shi W."/>
            <person name="Du L."/>
            <person name="Sun Y."/>
            <person name="Zhan W."/>
            <person name="Jiang J."/>
            <person name="Wang Q."/>
            <person name="Zhang B."/>
            <person name="Ji P."/>
            <person name="Sakyi L.B."/>
            <person name="Cui X."/>
            <person name="Yuan T."/>
            <person name="Jiang B."/>
            <person name="Yang W."/>
            <person name="Lam T.T.-Y."/>
            <person name="Chang Q."/>
            <person name="Ding S."/>
            <person name="Wang X."/>
            <person name="Zhu J."/>
            <person name="Ruan X."/>
            <person name="Zhao L."/>
            <person name="Wei J."/>
            <person name="Que T."/>
            <person name="Du C."/>
            <person name="Cheng J."/>
            <person name="Dai P."/>
            <person name="Han X."/>
            <person name="Huang E."/>
            <person name="Gao Y."/>
            <person name="Liu J."/>
            <person name="Shao H."/>
            <person name="Ye R."/>
            <person name="Li L."/>
            <person name="Wei W."/>
            <person name="Wang X."/>
            <person name="Wang C."/>
            <person name="Yang T."/>
            <person name="Huo Q."/>
            <person name="Li W."/>
            <person name="Guo W."/>
            <person name="Chen H."/>
            <person name="Zhou L."/>
            <person name="Ni X."/>
            <person name="Tian J."/>
            <person name="Zhou Y."/>
            <person name="Sheng Y."/>
            <person name="Liu T."/>
            <person name="Pan Y."/>
            <person name="Xia L."/>
            <person name="Li J."/>
            <person name="Zhao F."/>
            <person name="Cao W."/>
        </authorList>
    </citation>
    <scope>NUCLEOTIDE SEQUENCE</scope>
    <source>
        <strain evidence="1">Dsil-2018</strain>
    </source>
</reference>
<evidence type="ECO:0000313" key="2">
    <source>
        <dbReference type="Proteomes" id="UP000821865"/>
    </source>
</evidence>
<protein>
    <submittedName>
        <fullName evidence="1">Uncharacterized protein</fullName>
    </submittedName>
</protein>
<name>A0ACB8CJZ6_DERSI</name>
<evidence type="ECO:0000313" key="1">
    <source>
        <dbReference type="EMBL" id="KAH7945144.1"/>
    </source>
</evidence>
<gene>
    <name evidence="1" type="ORF">HPB49_007152</name>
</gene>
<dbReference type="EMBL" id="CM023475">
    <property type="protein sequence ID" value="KAH7945144.1"/>
    <property type="molecule type" value="Genomic_DNA"/>
</dbReference>
<keyword evidence="2" id="KW-1185">Reference proteome</keyword>
<comment type="caution">
    <text evidence="1">The sequence shown here is derived from an EMBL/GenBank/DDBJ whole genome shotgun (WGS) entry which is preliminary data.</text>
</comment>
<dbReference type="Proteomes" id="UP000821865">
    <property type="component" value="Chromosome 6"/>
</dbReference>
<sequence length="173" mass="18960">MALPSNTCLDKHLQGFKSIFGFNPKVFSALEQKTKDMDEFSLHGGLVFDELKLSENIAVKASGELSGFVDLGNFTELEDKTSLSDHGLIIMFQPFQAHLPNQASRAAIGLEVSKAPSELEAHEVVPENEQDAEAVLEDVSDVDVPDDGPLVDFWPLLIKALFASFAQAMLLRE</sequence>
<proteinExistence type="predicted"/>
<accession>A0ACB8CJZ6</accession>